<evidence type="ECO:0000313" key="2">
    <source>
        <dbReference type="Proteomes" id="UP000683360"/>
    </source>
</evidence>
<comment type="caution">
    <text evidence="1">The sequence shown here is derived from an EMBL/GenBank/DDBJ whole genome shotgun (WGS) entry which is preliminary data.</text>
</comment>
<dbReference type="Proteomes" id="UP000683360">
    <property type="component" value="Unassembled WGS sequence"/>
</dbReference>
<gene>
    <name evidence="1" type="ORF">MEDL_12396</name>
</gene>
<dbReference type="InterPro" id="IPR016187">
    <property type="entry name" value="CTDL_fold"/>
</dbReference>
<evidence type="ECO:0000313" key="1">
    <source>
        <dbReference type="EMBL" id="CAG2197577.1"/>
    </source>
</evidence>
<keyword evidence="2" id="KW-1185">Reference proteome</keyword>
<proteinExistence type="predicted"/>
<dbReference type="EMBL" id="CAJPWZ010000650">
    <property type="protein sequence ID" value="CAG2197577.1"/>
    <property type="molecule type" value="Genomic_DNA"/>
</dbReference>
<name>A0A8S3QPJ7_MYTED</name>
<sequence length="180" mass="20884">MVLICKSTPRTFYRCHHDLINMNICVTDNYEHLPVQHIIHDFDIIELESPLSVLPVEEQMTWRRGYEYCKSLGRRLVYVSPSVRADFQYMYEDINCGCNITFWTAHQVSNHTVVKAQRYYDNFPLDNIKEDSSLLLCVFPLCTSVNKIIGWEADECNDSSARHGLVCDIVFPEGSYVSCD</sequence>
<reference evidence="1" key="1">
    <citation type="submission" date="2021-03" db="EMBL/GenBank/DDBJ databases">
        <authorList>
            <person name="Bekaert M."/>
        </authorList>
    </citation>
    <scope>NUCLEOTIDE SEQUENCE</scope>
</reference>
<organism evidence="1 2">
    <name type="scientific">Mytilus edulis</name>
    <name type="common">Blue mussel</name>
    <dbReference type="NCBI Taxonomy" id="6550"/>
    <lineage>
        <taxon>Eukaryota</taxon>
        <taxon>Metazoa</taxon>
        <taxon>Spiralia</taxon>
        <taxon>Lophotrochozoa</taxon>
        <taxon>Mollusca</taxon>
        <taxon>Bivalvia</taxon>
        <taxon>Autobranchia</taxon>
        <taxon>Pteriomorphia</taxon>
        <taxon>Mytilida</taxon>
        <taxon>Mytiloidea</taxon>
        <taxon>Mytilidae</taxon>
        <taxon>Mytilinae</taxon>
        <taxon>Mytilus</taxon>
    </lineage>
</organism>
<protein>
    <submittedName>
        <fullName evidence="1">Uncharacterized protein</fullName>
    </submittedName>
</protein>
<dbReference type="AlphaFoldDB" id="A0A8S3QPJ7"/>
<dbReference type="SUPFAM" id="SSF56436">
    <property type="entry name" value="C-type lectin-like"/>
    <property type="match status" value="1"/>
</dbReference>
<accession>A0A8S3QPJ7</accession>